<organism evidence="3 4">
    <name type="scientific">Holothuria leucospilota</name>
    <name type="common">Black long sea cucumber</name>
    <name type="synonym">Mertensiothuria leucospilota</name>
    <dbReference type="NCBI Taxonomy" id="206669"/>
    <lineage>
        <taxon>Eukaryota</taxon>
        <taxon>Metazoa</taxon>
        <taxon>Echinodermata</taxon>
        <taxon>Eleutherozoa</taxon>
        <taxon>Echinozoa</taxon>
        <taxon>Holothuroidea</taxon>
        <taxon>Aspidochirotacea</taxon>
        <taxon>Aspidochirotida</taxon>
        <taxon>Holothuriidae</taxon>
        <taxon>Holothuria</taxon>
    </lineage>
</organism>
<dbReference type="InterPro" id="IPR033467">
    <property type="entry name" value="Tesmin/TSO1-like_CXC"/>
</dbReference>
<dbReference type="Proteomes" id="UP001152320">
    <property type="component" value="Chromosome 13"/>
</dbReference>
<name>A0A9Q1H038_HOLLE</name>
<dbReference type="PANTHER" id="PTHR47018:SF3">
    <property type="entry name" value="MYCBP-ASSOCIATED PROTEIN"/>
    <property type="match status" value="1"/>
</dbReference>
<evidence type="ECO:0000259" key="2">
    <source>
        <dbReference type="SMART" id="SM01114"/>
    </source>
</evidence>
<evidence type="ECO:0000313" key="4">
    <source>
        <dbReference type="Proteomes" id="UP001152320"/>
    </source>
</evidence>
<accession>A0A9Q1H038</accession>
<dbReference type="PANTHER" id="PTHR47018">
    <property type="entry name" value="CXC DOMAIN-CONTAINING PROTEIN-RELATED"/>
    <property type="match status" value="1"/>
</dbReference>
<feature type="region of interest" description="Disordered" evidence="1">
    <location>
        <begin position="299"/>
        <end position="372"/>
    </location>
</feature>
<sequence length="1323" mass="148490">MDEEVDILSKASKIIRREIDALEDCQYTGSFDNFETPKRLLQLVRWIVYGQHISLQVKREIEAEKMSRNLAQHIIASYRSKRQLNYESKSSGTFQKDKKTPLTVGLALTSYQTNRSRADVETLQQIKAAVSYDEVERSTTRIAMAVIEDINHNAKGVHMPPLVKKGVRPLFAIDNIDWGSEADPFHGADLMVAQKKVKGNPLLGVNLCLDPSIKDRSLKKCLELNYSDCQNPSNPKVDHSGYKLNTLKNVGKIYGQINAIWLLMCSWLVSQFTGNEASGQESGDVNSIAEVVVTSVNDDKAGTEVERSQSITEEAKVEGSQSIVEEAKVEGSQSVAEEAEMEESESIAEEAGVEGSQSVAKEEEMEESQSVGVEVDTPMIEDGANNVSRENKTKKSAVKCPTWSTYHSLLNRSNGVWNVGICATLYRRSPTEWPVLLTILMQAQKINTLIVGEGCRPVITLDGDLYDRAVKLKNYKEHWCIRLGALHIIIAALKCLGKYVEGSGLDLAWEEAGIYGSATVRQILDGRHIYRGIEAHTLTLIALHHLIIQVVFPETGIPNLESDIKGAMDAFGSYLNSSDSELFEQQIDAINQQLGSTDVFKRITDWKAQSTGIQKFLTNYMTQVQALLMFIAATRKRDWKLHLATTEDLLPYFHAHDQYNYGRWGPLYVADMLELQTTDPELWKFFEEGNFIITKHESPFTEIDPDHAIEQEHRKIKAKGGFVGLTGNEAALAKYAIIAPSLARIVQELKEYAGIQGRQPSTLYHETVGEKSTQMIKYAADVVDVITKQGNPFMQSDMFNLVTYAVTPAEVAKNIEDRDNLGSEALEKFVSSRMIEHTTGFWDSQKKNNITFFKDVGPVTKAKMKGQLSQTVRMIMDLPLPDNVQEPTSEDSTGSTKEIIIIDAMCMVNMVTKSPNEKFRASDFATKFLDIIINLSSPYDEVRIVFDQYLLGSLKETTRDKRTKKSTSIHYHVNDSTEIRNVKSFLAHIKTKAELTEYLADKILCHYKDSTKKVVVMHHTSIMANCDLPDVISMPEILDGRHRSEEGDQLVILNAFDVNCKDPTVKLDIFSVDTDVFILLTGCYALLPHRTTLIRKQGERLSIWKSYQELGKKRAEALIGWYAFKGTDNTGTFAGKGVSSHFRAFLQCDDTTLDAFAVFGSTEKLPHWILREMERYVCLLYSTGSTKFQSTKELRWMLFAKNGKEGRQLSRTLGTLKPHTERSFFMVLVWKTSCKPCPCIPAPTEYSWKLVDGQLIPILCTNPPAPEALLELRRCSCRGSCGTNRCGCKRNLMACTDACECSDGCENTEDLTPEIEDDDELLG</sequence>
<dbReference type="SMART" id="SM01114">
    <property type="entry name" value="CXC"/>
    <property type="match status" value="1"/>
</dbReference>
<dbReference type="EMBL" id="JAIZAY010000013">
    <property type="protein sequence ID" value="KAJ8030222.1"/>
    <property type="molecule type" value="Genomic_DNA"/>
</dbReference>
<protein>
    <recommendedName>
        <fullName evidence="2">Tesmin/TSO1-like CXC domain-containing protein</fullName>
    </recommendedName>
</protein>
<evidence type="ECO:0000313" key="3">
    <source>
        <dbReference type="EMBL" id="KAJ8030222.1"/>
    </source>
</evidence>
<feature type="compositionally biased region" description="Acidic residues" evidence="1">
    <location>
        <begin position="337"/>
        <end position="352"/>
    </location>
</feature>
<gene>
    <name evidence="3" type="ORF">HOLleu_26566</name>
</gene>
<evidence type="ECO:0000256" key="1">
    <source>
        <dbReference type="SAM" id="MobiDB-lite"/>
    </source>
</evidence>
<feature type="compositionally biased region" description="Basic and acidic residues" evidence="1">
    <location>
        <begin position="299"/>
        <end position="317"/>
    </location>
</feature>
<reference evidence="3" key="1">
    <citation type="submission" date="2021-10" db="EMBL/GenBank/DDBJ databases">
        <title>Tropical sea cucumber genome reveals ecological adaptation and Cuvierian tubules defense mechanism.</title>
        <authorList>
            <person name="Chen T."/>
        </authorList>
    </citation>
    <scope>NUCLEOTIDE SEQUENCE</scope>
    <source>
        <strain evidence="3">Nanhai2018</strain>
        <tissue evidence="3">Muscle</tissue>
    </source>
</reference>
<feature type="domain" description="Tesmin/TSO1-like CXC" evidence="2">
    <location>
        <begin position="1270"/>
        <end position="1311"/>
    </location>
</feature>
<comment type="caution">
    <text evidence="3">The sequence shown here is derived from an EMBL/GenBank/DDBJ whole genome shotgun (WGS) entry which is preliminary data.</text>
</comment>
<keyword evidence="4" id="KW-1185">Reference proteome</keyword>
<proteinExistence type="predicted"/>